<dbReference type="EMBL" id="AUPC02000438">
    <property type="protein sequence ID" value="POG59642.1"/>
    <property type="molecule type" value="Genomic_DNA"/>
</dbReference>
<protein>
    <recommendedName>
        <fullName evidence="4">Cytochrome P450</fullName>
    </recommendedName>
</protein>
<evidence type="ECO:0008006" key="4">
    <source>
        <dbReference type="Google" id="ProtNLM"/>
    </source>
</evidence>
<dbReference type="Proteomes" id="UP000018888">
    <property type="component" value="Unassembled WGS sequence"/>
</dbReference>
<dbReference type="AlphaFoldDB" id="U9TV60"/>
<dbReference type="STRING" id="747089.U9TV60"/>
<proteinExistence type="predicted"/>
<dbReference type="EMBL" id="KI287328">
    <property type="protein sequence ID" value="ESA10228.1"/>
    <property type="molecule type" value="Genomic_DNA"/>
</dbReference>
<organism evidence="1">
    <name type="scientific">Rhizophagus irregularis (strain DAOM 181602 / DAOM 197198 / MUCL 43194)</name>
    <name type="common">Arbuscular mycorrhizal fungus</name>
    <name type="synonym">Glomus intraradices</name>
    <dbReference type="NCBI Taxonomy" id="747089"/>
    <lineage>
        <taxon>Eukaryota</taxon>
        <taxon>Fungi</taxon>
        <taxon>Fungi incertae sedis</taxon>
        <taxon>Mucoromycota</taxon>
        <taxon>Glomeromycotina</taxon>
        <taxon>Glomeromycetes</taxon>
        <taxon>Glomerales</taxon>
        <taxon>Glomeraceae</taxon>
        <taxon>Rhizophagus</taxon>
    </lineage>
</organism>
<reference evidence="1" key="2">
    <citation type="submission" date="2013-07" db="EMBL/GenBank/DDBJ databases">
        <title>The genome of an arbuscular mycorrhizal fungus provides insights into the evolution of the oldest plant symbiosis.</title>
        <authorList>
            <consortium name="DOE Joint Genome Institute"/>
            <person name="Tisserant E."/>
            <person name="Malbreil M."/>
            <person name="Kuo A."/>
            <person name="Kohler A."/>
            <person name="Symeonidi A."/>
            <person name="Balestrini R."/>
            <person name="Charron P."/>
            <person name="Duensing N."/>
            <person name="Frei-dit-Frey N."/>
            <person name="Gianinazzi-Pearson V."/>
            <person name="Gilbert B."/>
            <person name="Handa Y."/>
            <person name="Hijri M."/>
            <person name="Kaul R."/>
            <person name="Kawaguchi M."/>
            <person name="Krajinski F."/>
            <person name="Lammers P."/>
            <person name="Lapierre D."/>
            <person name="Masclaux F.G."/>
            <person name="Murat C."/>
            <person name="Morin E."/>
            <person name="Ndikumana S."/>
            <person name="Pagni M."/>
            <person name="Petitpierre D."/>
            <person name="Requena N."/>
            <person name="Rosikiewicz P."/>
            <person name="Riley R."/>
            <person name="Saito K."/>
            <person name="San Clemente H."/>
            <person name="Shapiro H."/>
            <person name="van Tuinen D."/>
            <person name="Becard G."/>
            <person name="Bonfante P."/>
            <person name="Paszkowski U."/>
            <person name="Shachar-Hill Y."/>
            <person name="Young J.P."/>
            <person name="Sanders I.R."/>
            <person name="Henrissat B."/>
            <person name="Rensing S.A."/>
            <person name="Grigoriev I.V."/>
            <person name="Corradi N."/>
            <person name="Roux C."/>
            <person name="Martin F."/>
        </authorList>
    </citation>
    <scope>NUCLEOTIDE SEQUENCE</scope>
    <source>
        <strain evidence="1">DAOM 197198</strain>
    </source>
</reference>
<keyword evidence="3" id="KW-1185">Reference proteome</keyword>
<dbReference type="HOGENOM" id="CLU_3015350_0_0_1"/>
<dbReference type="GO" id="GO:0004497">
    <property type="term" value="F:monooxygenase activity"/>
    <property type="evidence" value="ECO:0007669"/>
    <property type="project" value="InterPro"/>
</dbReference>
<dbReference type="GO" id="GO:0020037">
    <property type="term" value="F:heme binding"/>
    <property type="evidence" value="ECO:0007669"/>
    <property type="project" value="InterPro"/>
</dbReference>
<dbReference type="GO" id="GO:0016705">
    <property type="term" value="F:oxidoreductase activity, acting on paired donors, with incorporation or reduction of molecular oxygen"/>
    <property type="evidence" value="ECO:0007669"/>
    <property type="project" value="InterPro"/>
</dbReference>
<dbReference type="VEuPathDB" id="FungiDB:RhiirFUN_013085"/>
<accession>U9TV60</accession>
<sequence>MKSMSNTEIRVNILDGIFIGTYKETGNMVSFIVHYIAHNPDVKKKVLEEIDSIFPR</sequence>
<dbReference type="InterPro" id="IPR036396">
    <property type="entry name" value="Cyt_P450_sf"/>
</dbReference>
<evidence type="ECO:0000313" key="1">
    <source>
        <dbReference type="EMBL" id="ESA10228.1"/>
    </source>
</evidence>
<dbReference type="SMR" id="U9TV60"/>
<evidence type="ECO:0000313" key="2">
    <source>
        <dbReference type="EMBL" id="POG59642.1"/>
    </source>
</evidence>
<dbReference type="Pfam" id="PF00067">
    <property type="entry name" value="p450"/>
    <property type="match status" value="1"/>
</dbReference>
<dbReference type="InterPro" id="IPR001128">
    <property type="entry name" value="Cyt_P450"/>
</dbReference>
<name>U9TV60_RHIID</name>
<dbReference type="Gene3D" id="1.10.630.10">
    <property type="entry name" value="Cytochrome P450"/>
    <property type="match status" value="1"/>
</dbReference>
<dbReference type="SUPFAM" id="SSF48264">
    <property type="entry name" value="Cytochrome P450"/>
    <property type="match status" value="1"/>
</dbReference>
<reference evidence="2 3" key="3">
    <citation type="journal article" date="2018" name="New Phytol.">
        <title>High intraspecific genome diversity in the model arbuscular mycorrhizal symbiont Rhizophagus irregularis.</title>
        <authorList>
            <person name="Chen E.C.H."/>
            <person name="Morin E."/>
            <person name="Beaudet D."/>
            <person name="Noel J."/>
            <person name="Yildirir G."/>
            <person name="Ndikumana S."/>
            <person name="Charron P."/>
            <person name="St-Onge C."/>
            <person name="Giorgi J."/>
            <person name="Kruger M."/>
            <person name="Marton T."/>
            <person name="Ropars J."/>
            <person name="Grigoriev I.V."/>
            <person name="Hainaut M."/>
            <person name="Henrissat B."/>
            <person name="Roux C."/>
            <person name="Martin F."/>
            <person name="Corradi N."/>
        </authorList>
    </citation>
    <scope>NUCLEOTIDE SEQUENCE [LARGE SCALE GENOMIC DNA]</scope>
    <source>
        <strain evidence="3">DAOM 181602 / DAOM 197198 / MUCL 43194</strain>
        <strain evidence="2">DAOM 197198</strain>
    </source>
</reference>
<gene>
    <name evidence="2" type="ORF">GLOIN_2v1788878</name>
    <name evidence="1" type="ORF">GLOINDRAFT_29686</name>
</gene>
<reference evidence="2 3" key="1">
    <citation type="journal article" date="2013" name="Proc. Natl. Acad. Sci. U.S.A.">
        <title>Genome of an arbuscular mycorrhizal fungus provides insight into the oldest plant symbiosis.</title>
        <authorList>
            <person name="Tisserant E."/>
            <person name="Malbreil M."/>
            <person name="Kuo A."/>
            <person name="Kohler A."/>
            <person name="Symeonidi A."/>
            <person name="Balestrini R."/>
            <person name="Charron P."/>
            <person name="Duensing N."/>
            <person name="Frei Dit Frey N."/>
            <person name="Gianinazzi-Pearson V."/>
            <person name="Gilbert L.B."/>
            <person name="Handa Y."/>
            <person name="Herr J.R."/>
            <person name="Hijri M."/>
            <person name="Koul R."/>
            <person name="Kawaguchi M."/>
            <person name="Krajinski F."/>
            <person name="Lammers P.J."/>
            <person name="Masclaux F.G."/>
            <person name="Murat C."/>
            <person name="Morin E."/>
            <person name="Ndikumana S."/>
            <person name="Pagni M."/>
            <person name="Petitpierre D."/>
            <person name="Requena N."/>
            <person name="Rosikiewicz P."/>
            <person name="Riley R."/>
            <person name="Saito K."/>
            <person name="San Clemente H."/>
            <person name="Shapiro H."/>
            <person name="van Tuinen D."/>
            <person name="Becard G."/>
            <person name="Bonfante P."/>
            <person name="Paszkowski U."/>
            <person name="Shachar-Hill Y.Y."/>
            <person name="Tuskan G.A."/>
            <person name="Young P.W."/>
            <person name="Sanders I.R."/>
            <person name="Henrissat B."/>
            <person name="Rensing S.A."/>
            <person name="Grigoriev I.V."/>
            <person name="Corradi N."/>
            <person name="Roux C."/>
            <person name="Martin F."/>
        </authorList>
    </citation>
    <scope>NUCLEOTIDE SEQUENCE [LARGE SCALE GENOMIC DNA]</scope>
    <source>
        <strain evidence="3">DAOM 181602 / DAOM 197198 / MUCL 43194</strain>
        <strain evidence="2">DAOM 197198</strain>
    </source>
</reference>
<dbReference type="GO" id="GO:0005506">
    <property type="term" value="F:iron ion binding"/>
    <property type="evidence" value="ECO:0007669"/>
    <property type="project" value="InterPro"/>
</dbReference>
<evidence type="ECO:0000313" key="3">
    <source>
        <dbReference type="Proteomes" id="UP000018888"/>
    </source>
</evidence>